<keyword evidence="2" id="KW-1185">Reference proteome</keyword>
<protein>
    <submittedName>
        <fullName evidence="1">CIC11C00000005872</fullName>
    </submittedName>
</protein>
<dbReference type="OrthoDB" id="2012278at2759"/>
<sequence>MDYSSVVQGTPTLEDYADLFNSPLLATSFAKALAGVSKSISEPRGPHKAWQGIFRSGLAHFSTAVGYRDHEADVENAVDYKGSVPEEDITQQTGITTELPTDDGEDITSQGIEIVREEIGEAAEAKDIADDPLEDLGGDTGLTEETVVEGTKDDSKGLLKASDESVNIPKDSISNETNLDIGVEANLKENISQVPEGLEVQGSTTSGADNAKSVSLDLHKSDIEETNEKVTRISHILRIWFAELWAASRKYNKDMVVAIFGLPGTSSELTEKHLYDLLIRIKWYIDKVLEDANCEYSTSLKELILLLHEILHGLFQAVSLERDNQSSNRFLIVKSLLFTYYKADLSQTLDLLLTSTNGSGTSESKLKKDDSESITGLDETELPEISNVHSPKKQQKPTDFRLSYGTLMHIYVMYDSLANSPLNMLLVDKVSLSLDITTLEEVSANVYTNLLVHKDFEDEQVVSQFEGRVIPLLSALFNYYYGLFPDVLNADLSVSSFFSWITGYSFSPGLYVGIKTVETITNFPKNSKLNIQDPFLYEVQQYEVTNRLGSGEAYETEWSLRSPTYLTISLKIYQLIKNPSFTKYLAKVDSEKEIPLLDIWLCVSSYVHHYQFKSALNQYGARISLLTLLKLTSTKSPCVKLLREYKINEFKWKLCHQRPPAIPISNGDGIKSSLLYIIDLVQVTLRFNLSKRLDMDNCKLALTVLYQILLEGAESMFEDLQTYKWLDLYKTLVHFLKFVEKNCNEEDVKYVIEEVFCIFDLILGPAYDRIIERSSDFWLLGSHVAKSVNFELFYQMLQHYLSLHGLFVKYITKKHNFAKVASTFESLTEEFDLLSTKELNIDEVTVKLNKLSLLNEDEFAPTVLQMNKFNYAETFKYLDKYHDYIDFEKQVEIVDIFNLLYDNKWVEQKKERKH</sequence>
<evidence type="ECO:0000313" key="2">
    <source>
        <dbReference type="Proteomes" id="UP000182334"/>
    </source>
</evidence>
<accession>A0A1L0DUF8</accession>
<dbReference type="EMBL" id="LT635760">
    <property type="protein sequence ID" value="SGZ55966.1"/>
    <property type="molecule type" value="Genomic_DNA"/>
</dbReference>
<gene>
    <name evidence="1" type="ORF">SAMEA4029010_CIC11G00000005872</name>
</gene>
<reference evidence="1 2" key="1">
    <citation type="submission" date="2016-10" db="EMBL/GenBank/DDBJ databases">
        <authorList>
            <person name="de Groot N.N."/>
        </authorList>
    </citation>
    <scope>NUCLEOTIDE SEQUENCE [LARGE SCALE GENOMIC DNA]</scope>
    <source>
        <strain evidence="1 2">CBS 141442</strain>
    </source>
</reference>
<dbReference type="AlphaFoldDB" id="A0A1L0DUF8"/>
<proteinExistence type="predicted"/>
<organism evidence="1 2">
    <name type="scientific">Sungouiella intermedia</name>
    <dbReference type="NCBI Taxonomy" id="45354"/>
    <lineage>
        <taxon>Eukaryota</taxon>
        <taxon>Fungi</taxon>
        <taxon>Dikarya</taxon>
        <taxon>Ascomycota</taxon>
        <taxon>Saccharomycotina</taxon>
        <taxon>Pichiomycetes</taxon>
        <taxon>Metschnikowiaceae</taxon>
        <taxon>Sungouiella</taxon>
    </lineage>
</organism>
<evidence type="ECO:0000313" key="1">
    <source>
        <dbReference type="EMBL" id="SGZ55966.1"/>
    </source>
</evidence>
<name>A0A1L0DUF8_9ASCO</name>
<dbReference type="Proteomes" id="UP000182334">
    <property type="component" value="Chromosome V"/>
</dbReference>